<evidence type="ECO:0000313" key="3">
    <source>
        <dbReference type="Proteomes" id="UP000058020"/>
    </source>
</evidence>
<organism evidence="2 3">
    <name type="scientific">Candidatus Thioglobus autotrophicus</name>
    <dbReference type="NCBI Taxonomy" id="1705394"/>
    <lineage>
        <taxon>Bacteria</taxon>
        <taxon>Pseudomonadati</taxon>
        <taxon>Pseudomonadota</taxon>
        <taxon>Gammaproteobacteria</taxon>
        <taxon>Candidatus Pseudothioglobaceae</taxon>
        <taxon>Candidatus Thioglobus</taxon>
    </lineage>
</organism>
<dbReference type="RefSeq" id="WP_053951740.1">
    <property type="nucleotide sequence ID" value="NZ_CP010552.1"/>
</dbReference>
<dbReference type="PROSITE" id="PS50830">
    <property type="entry name" value="TNASE_3"/>
    <property type="match status" value="1"/>
</dbReference>
<sequence>MKLFVFALFLSLNASSNISSFSLDSDKSLYIVDGDSVSLQMRIAGIDTPEIKQKCRKHVNQIIDCGRLSKRYLQKLLKSIPGKITLEPIGIDHYQRVLVHVYKGDANIGKLMVESGMAFSYKDTYRQEEVLAKAEKLGFWGFYTPPIKPYKWRKMNRR</sequence>
<dbReference type="Proteomes" id="UP000058020">
    <property type="component" value="Chromosome"/>
</dbReference>
<dbReference type="OrthoDB" id="6867997at2"/>
<dbReference type="KEGG" id="tho:SP60_05875"/>
<accession>A0A0M4P9I0</accession>
<dbReference type="SMART" id="SM00318">
    <property type="entry name" value="SNc"/>
    <property type="match status" value="1"/>
</dbReference>
<dbReference type="AlphaFoldDB" id="A0A0M4P9I0"/>
<gene>
    <name evidence="2" type="ORF">SP60_05875</name>
</gene>
<keyword evidence="3" id="KW-1185">Reference proteome</keyword>
<dbReference type="Pfam" id="PF00565">
    <property type="entry name" value="SNase"/>
    <property type="match status" value="1"/>
</dbReference>
<proteinExistence type="predicted"/>
<dbReference type="SUPFAM" id="SSF50199">
    <property type="entry name" value="Staphylococcal nuclease"/>
    <property type="match status" value="1"/>
</dbReference>
<protein>
    <recommendedName>
        <fullName evidence="1">TNase-like domain-containing protein</fullName>
    </recommendedName>
</protein>
<dbReference type="InterPro" id="IPR016071">
    <property type="entry name" value="Staphylococal_nuclease_OB-fold"/>
</dbReference>
<dbReference type="Gene3D" id="2.40.50.90">
    <property type="match status" value="1"/>
</dbReference>
<dbReference type="InterPro" id="IPR035437">
    <property type="entry name" value="SNase_OB-fold_sf"/>
</dbReference>
<dbReference type="STRING" id="1705394.SP60_05875"/>
<feature type="domain" description="TNase-like" evidence="1">
    <location>
        <begin position="31"/>
        <end position="142"/>
    </location>
</feature>
<dbReference type="EMBL" id="CP010552">
    <property type="protein sequence ID" value="ALE52772.1"/>
    <property type="molecule type" value="Genomic_DNA"/>
</dbReference>
<evidence type="ECO:0000313" key="2">
    <source>
        <dbReference type="EMBL" id="ALE52772.1"/>
    </source>
</evidence>
<evidence type="ECO:0000259" key="1">
    <source>
        <dbReference type="PROSITE" id="PS50830"/>
    </source>
</evidence>
<reference evidence="2 3" key="1">
    <citation type="journal article" date="2015" name="Genome Announc.">
        <title>Genome Sequence of 'Candidatus Thioglobus autotrophica' Strain EF1, a Chemoautotroph from the SUP05 Clade of Marine Gammaproteobacteria.</title>
        <authorList>
            <person name="Shah V."/>
            <person name="Morris R.M."/>
        </authorList>
    </citation>
    <scope>NUCLEOTIDE SEQUENCE [LARGE SCALE GENOMIC DNA]</scope>
    <source>
        <strain evidence="2 3">EF1</strain>
    </source>
</reference>
<name>A0A0M4P9I0_9GAMM</name>